<sequence>MQPPVPSPVPTWHNDTYPAINPAAPELSQAGKTVIITGALRDTEALISHDTKVSVFPGSVSDEKLIKHVAESIGTWDVLILNAAINGAVGHIMKSSLEDIWEAYETNTKSIIIAAHAFFPRANKGASVVAVSSAAQAKLVEFLAVENPDLFICSVHPVELPAHFMVWISQPKARFLNGKFVFANWDVEEMSAKPEEWKSSDIATIGLVGWPFGFAG</sequence>
<proteinExistence type="predicted"/>
<dbReference type="InterPro" id="IPR036291">
    <property type="entry name" value="NAD(P)-bd_dom_sf"/>
</dbReference>
<keyword evidence="2" id="KW-1185">Reference proteome</keyword>
<protein>
    <recommendedName>
        <fullName evidence="3">NAD(P)-binding protein</fullName>
    </recommendedName>
</protein>
<name>A0A6A5UBV9_9PLEO</name>
<dbReference type="AlphaFoldDB" id="A0A6A5UBV9"/>
<organism evidence="1 2">
    <name type="scientific">Byssothecium circinans</name>
    <dbReference type="NCBI Taxonomy" id="147558"/>
    <lineage>
        <taxon>Eukaryota</taxon>
        <taxon>Fungi</taxon>
        <taxon>Dikarya</taxon>
        <taxon>Ascomycota</taxon>
        <taxon>Pezizomycotina</taxon>
        <taxon>Dothideomycetes</taxon>
        <taxon>Pleosporomycetidae</taxon>
        <taxon>Pleosporales</taxon>
        <taxon>Massarineae</taxon>
        <taxon>Massarinaceae</taxon>
        <taxon>Byssothecium</taxon>
    </lineage>
</organism>
<dbReference type="EMBL" id="ML976983">
    <property type="protein sequence ID" value="KAF1960376.1"/>
    <property type="molecule type" value="Genomic_DNA"/>
</dbReference>
<dbReference type="InterPro" id="IPR002347">
    <property type="entry name" value="SDR_fam"/>
</dbReference>
<dbReference type="Pfam" id="PF13561">
    <property type="entry name" value="adh_short_C2"/>
    <property type="match status" value="1"/>
</dbReference>
<dbReference type="OrthoDB" id="1933717at2759"/>
<dbReference type="Proteomes" id="UP000800035">
    <property type="component" value="Unassembled WGS sequence"/>
</dbReference>
<dbReference type="SUPFAM" id="SSF51735">
    <property type="entry name" value="NAD(P)-binding Rossmann-fold domains"/>
    <property type="match status" value="1"/>
</dbReference>
<dbReference type="Gene3D" id="3.40.50.720">
    <property type="entry name" value="NAD(P)-binding Rossmann-like Domain"/>
    <property type="match status" value="1"/>
</dbReference>
<evidence type="ECO:0000313" key="1">
    <source>
        <dbReference type="EMBL" id="KAF1960376.1"/>
    </source>
</evidence>
<reference evidence="1" key="1">
    <citation type="journal article" date="2020" name="Stud. Mycol.">
        <title>101 Dothideomycetes genomes: a test case for predicting lifestyles and emergence of pathogens.</title>
        <authorList>
            <person name="Haridas S."/>
            <person name="Albert R."/>
            <person name="Binder M."/>
            <person name="Bloem J."/>
            <person name="Labutti K."/>
            <person name="Salamov A."/>
            <person name="Andreopoulos B."/>
            <person name="Baker S."/>
            <person name="Barry K."/>
            <person name="Bills G."/>
            <person name="Bluhm B."/>
            <person name="Cannon C."/>
            <person name="Castanera R."/>
            <person name="Culley D."/>
            <person name="Daum C."/>
            <person name="Ezra D."/>
            <person name="Gonzalez J."/>
            <person name="Henrissat B."/>
            <person name="Kuo A."/>
            <person name="Liang C."/>
            <person name="Lipzen A."/>
            <person name="Lutzoni F."/>
            <person name="Magnuson J."/>
            <person name="Mondo S."/>
            <person name="Nolan M."/>
            <person name="Ohm R."/>
            <person name="Pangilinan J."/>
            <person name="Park H.-J."/>
            <person name="Ramirez L."/>
            <person name="Alfaro M."/>
            <person name="Sun H."/>
            <person name="Tritt A."/>
            <person name="Yoshinaga Y."/>
            <person name="Zwiers L.-H."/>
            <person name="Turgeon B."/>
            <person name="Goodwin S."/>
            <person name="Spatafora J."/>
            <person name="Crous P."/>
            <person name="Grigoriev I."/>
        </authorList>
    </citation>
    <scope>NUCLEOTIDE SEQUENCE</scope>
    <source>
        <strain evidence="1">CBS 675.92</strain>
    </source>
</reference>
<gene>
    <name evidence="1" type="ORF">CC80DRAFT_523451</name>
</gene>
<accession>A0A6A5UBV9</accession>
<evidence type="ECO:0000313" key="2">
    <source>
        <dbReference type="Proteomes" id="UP000800035"/>
    </source>
</evidence>
<evidence type="ECO:0008006" key="3">
    <source>
        <dbReference type="Google" id="ProtNLM"/>
    </source>
</evidence>